<dbReference type="InterPro" id="IPR045788">
    <property type="entry name" value="MobC_2"/>
</dbReference>
<dbReference type="Proteomes" id="UP001589844">
    <property type="component" value="Unassembled WGS sequence"/>
</dbReference>
<accession>A0ABV6ID56</accession>
<comment type="caution">
    <text evidence="2">The sequence shown here is derived from an EMBL/GenBank/DDBJ whole genome shotgun (WGS) entry which is preliminary data.</text>
</comment>
<evidence type="ECO:0000313" key="3">
    <source>
        <dbReference type="Proteomes" id="UP001589844"/>
    </source>
</evidence>
<sequence>MSKEVEPKKHPGRNGSDDDHQFKRTYSLDVKLSPIEHDALKSEWKKSDFNSVAQFVRNKIFCGEETKIDLYWDQKQEDKNLNRSILSELSRSGNTLNQIAKKLNTTKEFTTQEARLLLKDLANALKENDEIKKKFIGTIQNK</sequence>
<feature type="region of interest" description="Disordered" evidence="1">
    <location>
        <begin position="1"/>
        <end position="22"/>
    </location>
</feature>
<proteinExistence type="predicted"/>
<dbReference type="EMBL" id="JBHLXJ010000008">
    <property type="protein sequence ID" value="MFC0349741.1"/>
    <property type="molecule type" value="Genomic_DNA"/>
</dbReference>
<evidence type="ECO:0000256" key="1">
    <source>
        <dbReference type="SAM" id="MobiDB-lite"/>
    </source>
</evidence>
<dbReference type="Pfam" id="PF19514">
    <property type="entry name" value="MobC_2"/>
    <property type="match status" value="1"/>
</dbReference>
<organism evidence="2 3">
    <name type="scientific">Undibacterium danionis</name>
    <dbReference type="NCBI Taxonomy" id="1812100"/>
    <lineage>
        <taxon>Bacteria</taxon>
        <taxon>Pseudomonadati</taxon>
        <taxon>Pseudomonadota</taxon>
        <taxon>Betaproteobacteria</taxon>
        <taxon>Burkholderiales</taxon>
        <taxon>Oxalobacteraceae</taxon>
        <taxon>Undibacterium</taxon>
    </lineage>
</organism>
<name>A0ABV6ID56_9BURK</name>
<keyword evidence="3" id="KW-1185">Reference proteome</keyword>
<evidence type="ECO:0000313" key="2">
    <source>
        <dbReference type="EMBL" id="MFC0349741.1"/>
    </source>
</evidence>
<dbReference type="RefSeq" id="WP_155436641.1">
    <property type="nucleotide sequence ID" value="NZ_JBHLXJ010000008.1"/>
</dbReference>
<gene>
    <name evidence="2" type="ORF">ACFFJH_07980</name>
</gene>
<protein>
    <submittedName>
        <fullName evidence="2">Plasmid mobilization relaxosome protein MobC</fullName>
    </submittedName>
</protein>
<reference evidence="2 3" key="1">
    <citation type="submission" date="2024-09" db="EMBL/GenBank/DDBJ databases">
        <authorList>
            <person name="Sun Q."/>
            <person name="Mori K."/>
        </authorList>
    </citation>
    <scope>NUCLEOTIDE SEQUENCE [LARGE SCALE GENOMIC DNA]</scope>
    <source>
        <strain evidence="2 3">CCM 8677</strain>
    </source>
</reference>